<dbReference type="RefSeq" id="WP_070133596.1">
    <property type="nucleotide sequence ID" value="NZ_LJAM02000083.1"/>
</dbReference>
<keyword evidence="1" id="KW-0812">Transmembrane</keyword>
<evidence type="ECO:0000313" key="3">
    <source>
        <dbReference type="Proteomes" id="UP000243534"/>
    </source>
</evidence>
<reference evidence="2 3" key="1">
    <citation type="submission" date="2016-07" db="EMBL/GenBank/DDBJ databases">
        <authorList>
            <person name="Yuval B."/>
        </authorList>
    </citation>
    <scope>NUCLEOTIDE SEQUENCE [LARGE SCALE GENOMIC DNA]</scope>
    <source>
        <strain evidence="2 3">IL</strain>
    </source>
</reference>
<comment type="caution">
    <text evidence="2">The sequence shown here is derived from an EMBL/GenBank/DDBJ whole genome shotgun (WGS) entry which is preliminary data.</text>
</comment>
<dbReference type="EMBL" id="MAYS01000033">
    <property type="protein sequence ID" value="OFC63759.1"/>
    <property type="molecule type" value="Genomic_DNA"/>
</dbReference>
<keyword evidence="1" id="KW-0472">Membrane</keyword>
<dbReference type="AlphaFoldDB" id="A0A1E7Z4R7"/>
<gene>
    <name evidence="2" type="ORF">BBW68_04130</name>
</gene>
<keyword evidence="1" id="KW-1133">Transmembrane helix</keyword>
<name>A0A1E7Z4R7_9GAMM</name>
<evidence type="ECO:0000256" key="1">
    <source>
        <dbReference type="SAM" id="Phobius"/>
    </source>
</evidence>
<evidence type="ECO:0000313" key="2">
    <source>
        <dbReference type="EMBL" id="OFC63759.1"/>
    </source>
</evidence>
<sequence>MVALGFWTLIDSYTSFKKGVFREYRKMAPYVYYYKGDKWFVYKVIENAVLGLGMLGFAIWFWSRIL</sequence>
<protein>
    <submittedName>
        <fullName evidence="2">Uncharacterized protein</fullName>
    </submittedName>
</protein>
<dbReference type="Proteomes" id="UP000243534">
    <property type="component" value="Unassembled WGS sequence"/>
</dbReference>
<feature type="transmembrane region" description="Helical" evidence="1">
    <location>
        <begin position="40"/>
        <end position="62"/>
    </location>
</feature>
<organism evidence="2 3">
    <name type="scientific">Candidatus Erwinia dacicola</name>
    <dbReference type="NCBI Taxonomy" id="252393"/>
    <lineage>
        <taxon>Bacteria</taxon>
        <taxon>Pseudomonadati</taxon>
        <taxon>Pseudomonadota</taxon>
        <taxon>Gammaproteobacteria</taxon>
        <taxon>Enterobacterales</taxon>
        <taxon>Erwiniaceae</taxon>
        <taxon>Erwinia</taxon>
    </lineage>
</organism>
<accession>A0A1E7Z4R7</accession>
<proteinExistence type="predicted"/>